<keyword evidence="1" id="KW-0521">NADP</keyword>
<dbReference type="InterPro" id="IPR008030">
    <property type="entry name" value="NmrA-like"/>
</dbReference>
<dbReference type="PANTHER" id="PTHR47706:SF6">
    <property type="entry name" value="NMRA-LIKE FAMILY PROTEIN (AFU_ORTHOLOGUE AFUA_6G00280)"/>
    <property type="match status" value="1"/>
</dbReference>
<feature type="domain" description="NmrA-like" evidence="4">
    <location>
        <begin position="4"/>
        <end position="230"/>
    </location>
</feature>
<dbReference type="InterPro" id="IPR036291">
    <property type="entry name" value="NAD(P)-bd_dom_sf"/>
</dbReference>
<protein>
    <recommendedName>
        <fullName evidence="4">NmrA-like domain-containing protein</fullName>
    </recommendedName>
</protein>
<evidence type="ECO:0000256" key="1">
    <source>
        <dbReference type="ARBA" id="ARBA00022857"/>
    </source>
</evidence>
<dbReference type="VEuPathDB" id="FungiDB:MAPG_05319"/>
<keyword evidence="3" id="KW-0812">Transmembrane</keyword>
<sequence length="303" mass="33065">MARSGILVVGAGELGFAMLEALASHPQRHSTRISVMLRQESIKHKPETVSAARALGADAIEPGDFLRQPVEELAEIFARYHTVVQCAGFAMPPGTQLRVAQAALAAGVAKFVPWQFGCDYDAIGRGSVMELFDEMVDVRDMLREQKRTDWLVVSTGLFTSFLFLASFGVVDAKAGVLRALGGWDNRISLTTPQDVGRMTAEALFVPPTGNIVHVAGDTLSYKQIADLVEALCPSKAWRRELWDLDTLHERLRSDGGDLSTKYQIMFGGGKGVGWDMATTLNTQRGLAMTDVKQYIAEHPDVLA</sequence>
<dbReference type="AlphaFoldDB" id="A0A0C4DZ31"/>
<dbReference type="EMBL" id="ADBL01001259">
    <property type="status" value="NOT_ANNOTATED_CDS"/>
    <property type="molecule type" value="Genomic_DNA"/>
</dbReference>
<accession>A0A0C4DZ31</accession>
<evidence type="ECO:0000313" key="6">
    <source>
        <dbReference type="EnsemblFungi" id="MAPG_05319T0"/>
    </source>
</evidence>
<evidence type="ECO:0000313" key="5">
    <source>
        <dbReference type="EMBL" id="KLU86304.1"/>
    </source>
</evidence>
<dbReference type="OrthoDB" id="5283654at2759"/>
<feature type="transmembrane region" description="Helical" evidence="3">
    <location>
        <begin position="150"/>
        <end position="170"/>
    </location>
</feature>
<evidence type="ECO:0000256" key="3">
    <source>
        <dbReference type="SAM" id="Phobius"/>
    </source>
</evidence>
<dbReference type="OMA" id="ISCTGFA"/>
<evidence type="ECO:0000259" key="4">
    <source>
        <dbReference type="Pfam" id="PF05368"/>
    </source>
</evidence>
<dbReference type="EMBL" id="GL876969">
    <property type="protein sequence ID" value="KLU86304.1"/>
    <property type="molecule type" value="Genomic_DNA"/>
</dbReference>
<proteinExistence type="predicted"/>
<reference evidence="7" key="2">
    <citation type="submission" date="2010-05" db="EMBL/GenBank/DDBJ databases">
        <title>The genome sequence of Magnaporthe poae strain ATCC 64411.</title>
        <authorList>
            <person name="Ma L.-J."/>
            <person name="Dead R."/>
            <person name="Young S."/>
            <person name="Zeng Q."/>
            <person name="Koehrsen M."/>
            <person name="Alvarado L."/>
            <person name="Berlin A."/>
            <person name="Chapman S.B."/>
            <person name="Chen Z."/>
            <person name="Freedman E."/>
            <person name="Gellesch M."/>
            <person name="Goldberg J."/>
            <person name="Griggs A."/>
            <person name="Gujja S."/>
            <person name="Heilman E.R."/>
            <person name="Heiman D."/>
            <person name="Hepburn T."/>
            <person name="Howarth C."/>
            <person name="Jen D."/>
            <person name="Larson L."/>
            <person name="Mehta T."/>
            <person name="Neiman D."/>
            <person name="Pearson M."/>
            <person name="Roberts A."/>
            <person name="Saif S."/>
            <person name="Shea T."/>
            <person name="Shenoy N."/>
            <person name="Sisk P."/>
            <person name="Stolte C."/>
            <person name="Sykes S."/>
            <person name="Walk T."/>
            <person name="White J."/>
            <person name="Yandava C."/>
            <person name="Haas B."/>
            <person name="Nusbaum C."/>
            <person name="Birren B."/>
        </authorList>
    </citation>
    <scope>NUCLEOTIDE SEQUENCE [LARGE SCALE GENOMIC DNA]</scope>
    <source>
        <strain evidence="7">ATCC 64411 / 73-15</strain>
    </source>
</reference>
<dbReference type="STRING" id="644358.A0A0C4DZ31"/>
<reference evidence="6" key="4">
    <citation type="journal article" date="2015" name="G3 (Bethesda)">
        <title>Genome sequences of three phytopathogenic species of the Magnaporthaceae family of fungi.</title>
        <authorList>
            <person name="Okagaki L.H."/>
            <person name="Nunes C.C."/>
            <person name="Sailsbery J."/>
            <person name="Clay B."/>
            <person name="Brown D."/>
            <person name="John T."/>
            <person name="Oh Y."/>
            <person name="Young N."/>
            <person name="Fitzgerald M."/>
            <person name="Haas B.J."/>
            <person name="Zeng Q."/>
            <person name="Young S."/>
            <person name="Adiconis X."/>
            <person name="Fan L."/>
            <person name="Levin J.Z."/>
            <person name="Mitchell T.K."/>
            <person name="Okubara P.A."/>
            <person name="Farman M.L."/>
            <person name="Kohn L.M."/>
            <person name="Birren B."/>
            <person name="Ma L.-J."/>
            <person name="Dean R.A."/>
        </authorList>
    </citation>
    <scope>NUCLEOTIDE SEQUENCE</scope>
    <source>
        <strain evidence="6">ATCC 64411 / 73-15</strain>
    </source>
</reference>
<organism evidence="6 7">
    <name type="scientific">Magnaporthiopsis poae (strain ATCC 64411 / 73-15)</name>
    <name type="common">Kentucky bluegrass fungus</name>
    <name type="synonym">Magnaporthe poae</name>
    <dbReference type="NCBI Taxonomy" id="644358"/>
    <lineage>
        <taxon>Eukaryota</taxon>
        <taxon>Fungi</taxon>
        <taxon>Dikarya</taxon>
        <taxon>Ascomycota</taxon>
        <taxon>Pezizomycotina</taxon>
        <taxon>Sordariomycetes</taxon>
        <taxon>Sordariomycetidae</taxon>
        <taxon>Magnaporthales</taxon>
        <taxon>Magnaporthaceae</taxon>
        <taxon>Magnaporthiopsis</taxon>
    </lineage>
</organism>
<dbReference type="SUPFAM" id="SSF51735">
    <property type="entry name" value="NAD(P)-binding Rossmann-fold domains"/>
    <property type="match status" value="1"/>
</dbReference>
<dbReference type="PANTHER" id="PTHR47706">
    <property type="entry name" value="NMRA-LIKE FAMILY PROTEIN"/>
    <property type="match status" value="1"/>
</dbReference>
<reference evidence="6" key="5">
    <citation type="submission" date="2015-06" db="UniProtKB">
        <authorList>
            <consortium name="EnsemblFungi"/>
        </authorList>
    </citation>
    <scope>IDENTIFICATION</scope>
    <source>
        <strain evidence="6">ATCC 64411</strain>
    </source>
</reference>
<dbReference type="eggNOG" id="ENOG502QPPB">
    <property type="taxonomic scope" value="Eukaryota"/>
</dbReference>
<dbReference type="Pfam" id="PF05368">
    <property type="entry name" value="NmrA"/>
    <property type="match status" value="1"/>
</dbReference>
<dbReference type="EnsemblFungi" id="MAPG_05319T0">
    <property type="protein sequence ID" value="MAPG_05319T0"/>
    <property type="gene ID" value="MAPG_05319"/>
</dbReference>
<gene>
    <name evidence="5" type="ORF">MAPG_05319</name>
</gene>
<evidence type="ECO:0000313" key="7">
    <source>
        <dbReference type="Proteomes" id="UP000011715"/>
    </source>
</evidence>
<dbReference type="Gene3D" id="3.90.25.10">
    <property type="entry name" value="UDP-galactose 4-epimerase, domain 1"/>
    <property type="match status" value="1"/>
</dbReference>
<reference evidence="5" key="3">
    <citation type="submission" date="2011-03" db="EMBL/GenBank/DDBJ databases">
        <title>Annotation of Magnaporthe poae ATCC 64411.</title>
        <authorList>
            <person name="Ma L.-J."/>
            <person name="Dead R."/>
            <person name="Young S.K."/>
            <person name="Zeng Q."/>
            <person name="Gargeya S."/>
            <person name="Fitzgerald M."/>
            <person name="Haas B."/>
            <person name="Abouelleil A."/>
            <person name="Alvarado L."/>
            <person name="Arachchi H.M."/>
            <person name="Berlin A."/>
            <person name="Brown A."/>
            <person name="Chapman S.B."/>
            <person name="Chen Z."/>
            <person name="Dunbar C."/>
            <person name="Freedman E."/>
            <person name="Gearin G."/>
            <person name="Gellesch M."/>
            <person name="Goldberg J."/>
            <person name="Griggs A."/>
            <person name="Gujja S."/>
            <person name="Heiman D."/>
            <person name="Howarth C."/>
            <person name="Larson L."/>
            <person name="Lui A."/>
            <person name="MacDonald P.J.P."/>
            <person name="Mehta T."/>
            <person name="Montmayeur A."/>
            <person name="Murphy C."/>
            <person name="Neiman D."/>
            <person name="Pearson M."/>
            <person name="Priest M."/>
            <person name="Roberts A."/>
            <person name="Saif S."/>
            <person name="Shea T."/>
            <person name="Shenoy N."/>
            <person name="Sisk P."/>
            <person name="Stolte C."/>
            <person name="Sykes S."/>
            <person name="Yandava C."/>
            <person name="Wortman J."/>
            <person name="Nusbaum C."/>
            <person name="Birren B."/>
        </authorList>
    </citation>
    <scope>NUCLEOTIDE SEQUENCE</scope>
    <source>
        <strain evidence="5">ATCC 64411</strain>
    </source>
</reference>
<keyword evidence="2" id="KW-0560">Oxidoreductase</keyword>
<dbReference type="Proteomes" id="UP000011715">
    <property type="component" value="Unassembled WGS sequence"/>
</dbReference>
<dbReference type="InterPro" id="IPR051609">
    <property type="entry name" value="NmrA/Isoflavone_reductase-like"/>
</dbReference>
<evidence type="ECO:0000256" key="2">
    <source>
        <dbReference type="ARBA" id="ARBA00023002"/>
    </source>
</evidence>
<keyword evidence="7" id="KW-1185">Reference proteome</keyword>
<dbReference type="GO" id="GO:0016491">
    <property type="term" value="F:oxidoreductase activity"/>
    <property type="evidence" value="ECO:0007669"/>
    <property type="project" value="UniProtKB-KW"/>
</dbReference>
<name>A0A0C4DZ31_MAGP6</name>
<keyword evidence="3" id="KW-0472">Membrane</keyword>
<dbReference type="Gene3D" id="3.40.50.720">
    <property type="entry name" value="NAD(P)-binding Rossmann-like Domain"/>
    <property type="match status" value="1"/>
</dbReference>
<reference evidence="5" key="1">
    <citation type="submission" date="2010-05" db="EMBL/GenBank/DDBJ databases">
        <title>The Genome Sequence of Magnaporthe poae strain ATCC 64411.</title>
        <authorList>
            <consortium name="The Broad Institute Genome Sequencing Platform"/>
            <consortium name="Broad Institute Genome Sequencing Center for Infectious Disease"/>
            <person name="Ma L.-J."/>
            <person name="Dead R."/>
            <person name="Young S."/>
            <person name="Zeng Q."/>
            <person name="Koehrsen M."/>
            <person name="Alvarado L."/>
            <person name="Berlin A."/>
            <person name="Chapman S.B."/>
            <person name="Chen Z."/>
            <person name="Freedman E."/>
            <person name="Gellesch M."/>
            <person name="Goldberg J."/>
            <person name="Griggs A."/>
            <person name="Gujja S."/>
            <person name="Heilman E.R."/>
            <person name="Heiman D."/>
            <person name="Hepburn T."/>
            <person name="Howarth C."/>
            <person name="Jen D."/>
            <person name="Larson L."/>
            <person name="Mehta T."/>
            <person name="Neiman D."/>
            <person name="Pearson M."/>
            <person name="Roberts A."/>
            <person name="Saif S."/>
            <person name="Shea T."/>
            <person name="Shenoy N."/>
            <person name="Sisk P."/>
            <person name="Stolte C."/>
            <person name="Sykes S."/>
            <person name="Walk T."/>
            <person name="White J."/>
            <person name="Yandava C."/>
            <person name="Haas B."/>
            <person name="Nusbaum C."/>
            <person name="Birren B."/>
        </authorList>
    </citation>
    <scope>NUCLEOTIDE SEQUENCE</scope>
    <source>
        <strain evidence="5">ATCC 64411</strain>
    </source>
</reference>
<keyword evidence="3" id="KW-1133">Transmembrane helix</keyword>